<evidence type="ECO:0000313" key="1">
    <source>
        <dbReference type="EMBL" id="CAF2987374.1"/>
    </source>
</evidence>
<reference evidence="1" key="1">
    <citation type="submission" date="2021-02" db="EMBL/GenBank/DDBJ databases">
        <authorList>
            <person name="Bekaert M."/>
        </authorList>
    </citation>
    <scope>NUCLEOTIDE SEQUENCE</scope>
    <source>
        <strain evidence="1">IoA-00</strain>
    </source>
</reference>
<sequence length="254" mass="28776">MSDLTEEALRRQKIKELERSFYQYGRGRNAFLVDTPGEIRNTFQPDVQSNTVQNEDGRTSKIEIIETIPNKGTLSNFPKLAADLVGPDDEIVIRETELVFDEQPRPLQLVPQSSLIENVPDDTNTDDIFGSISRAVTARNRIKSERVLRRNPDPLEGSPDTQNMNIQDHSGVSFIAALFQGSKETMMAKESEVEDGKDEDFLLALFISEPTTSRRAVIKDEEENIIGHFCARETPGFCHANFCIFHYHDKRNSS</sequence>
<dbReference type="AlphaFoldDB" id="A0A7R8D0S6"/>
<dbReference type="OrthoDB" id="10679358at2759"/>
<dbReference type="EMBL" id="HG994585">
    <property type="protein sequence ID" value="CAF2987374.1"/>
    <property type="molecule type" value="Genomic_DNA"/>
</dbReference>
<protein>
    <submittedName>
        <fullName evidence="1">(salmon louse) hypothetical protein</fullName>
    </submittedName>
</protein>
<keyword evidence="2" id="KW-1185">Reference proteome</keyword>
<accession>A0A7R8D0S6</accession>
<dbReference type="Proteomes" id="UP000675881">
    <property type="component" value="Chromosome 6"/>
</dbReference>
<evidence type="ECO:0000313" key="2">
    <source>
        <dbReference type="Proteomes" id="UP000675881"/>
    </source>
</evidence>
<name>A0A7R8D0S6_LEPSM</name>
<organism evidence="1 2">
    <name type="scientific">Lepeophtheirus salmonis</name>
    <name type="common">Salmon louse</name>
    <name type="synonym">Caligus salmonis</name>
    <dbReference type="NCBI Taxonomy" id="72036"/>
    <lineage>
        <taxon>Eukaryota</taxon>
        <taxon>Metazoa</taxon>
        <taxon>Ecdysozoa</taxon>
        <taxon>Arthropoda</taxon>
        <taxon>Crustacea</taxon>
        <taxon>Multicrustacea</taxon>
        <taxon>Hexanauplia</taxon>
        <taxon>Copepoda</taxon>
        <taxon>Siphonostomatoida</taxon>
        <taxon>Caligidae</taxon>
        <taxon>Lepeophtheirus</taxon>
    </lineage>
</organism>
<gene>
    <name evidence="1" type="ORF">LSAA_11298</name>
</gene>
<proteinExistence type="predicted"/>